<name>A0ABT4KYD6_9SPHI</name>
<evidence type="ECO:0000313" key="2">
    <source>
        <dbReference type="Proteomes" id="UP001144341"/>
    </source>
</evidence>
<gene>
    <name evidence="1" type="ORF">O0931_11575</name>
</gene>
<dbReference type="Proteomes" id="UP001144341">
    <property type="component" value="Unassembled WGS sequence"/>
</dbReference>
<dbReference type="EMBL" id="JAPWGL010000003">
    <property type="protein sequence ID" value="MCZ4223942.1"/>
    <property type="molecule type" value="Genomic_DNA"/>
</dbReference>
<dbReference type="Gene3D" id="2.160.20.120">
    <property type="match status" value="1"/>
</dbReference>
<organism evidence="1 2">
    <name type="scientific">Pedobacter rhodius</name>
    <dbReference type="NCBI Taxonomy" id="3004098"/>
    <lineage>
        <taxon>Bacteria</taxon>
        <taxon>Pseudomonadati</taxon>
        <taxon>Bacteroidota</taxon>
        <taxon>Sphingobacteriia</taxon>
        <taxon>Sphingobacteriales</taxon>
        <taxon>Sphingobacteriaceae</taxon>
        <taxon>Pedobacter</taxon>
    </lineage>
</organism>
<dbReference type="RefSeq" id="WP_269415740.1">
    <property type="nucleotide sequence ID" value="NZ_JAPWGL010000003.1"/>
</dbReference>
<sequence>MKTSNKLLIALAVSLIIIPIMVIAVTVKMNYSDAKTMAAESKSINSFGTKTEGYISIKLTQPFTALNLADAKNRVINIRLITDTQTGLKIPEEYKDLINYKIDEKGVLQISVKDITKETGPYLSLVVYAPNFSGLSFAKGERLDLAVDSKDAFTLNAYKIANIDLDSDAKFNHLTLLADSVKELYINQSSIKEFKLTLKSSTLKTELTSYNSLNVDASGKSNIFIDGGEANENKFGIDNLVVKTGGKGSLTISDISIKKSSGSLSDSTLVVMPASILKTMFNK</sequence>
<evidence type="ECO:0000313" key="1">
    <source>
        <dbReference type="EMBL" id="MCZ4223942.1"/>
    </source>
</evidence>
<comment type="caution">
    <text evidence="1">The sequence shown here is derived from an EMBL/GenBank/DDBJ whole genome shotgun (WGS) entry which is preliminary data.</text>
</comment>
<evidence type="ECO:0008006" key="3">
    <source>
        <dbReference type="Google" id="ProtNLM"/>
    </source>
</evidence>
<proteinExistence type="predicted"/>
<keyword evidence="2" id="KW-1185">Reference proteome</keyword>
<protein>
    <recommendedName>
        <fullName evidence="3">Auto-transporter adhesin head GIN domain-containing protein</fullName>
    </recommendedName>
</protein>
<reference evidence="1" key="1">
    <citation type="submission" date="2022-12" db="EMBL/GenBank/DDBJ databases">
        <title>Genome sequence of SJ11.</title>
        <authorList>
            <person name="Woo H."/>
        </authorList>
    </citation>
    <scope>NUCLEOTIDE SEQUENCE</scope>
    <source>
        <strain evidence="1">SJ11</strain>
    </source>
</reference>
<accession>A0ABT4KYD6</accession>